<dbReference type="RefSeq" id="WP_242332730.1">
    <property type="nucleotide sequence ID" value="NZ_CP071872.1"/>
</dbReference>
<gene>
    <name evidence="1" type="ORF">J4032_22190</name>
</gene>
<organism evidence="1 2">
    <name type="scientific">Streptomyces formicae</name>
    <dbReference type="NCBI Taxonomy" id="1616117"/>
    <lineage>
        <taxon>Bacteria</taxon>
        <taxon>Bacillati</taxon>
        <taxon>Actinomycetota</taxon>
        <taxon>Actinomycetes</taxon>
        <taxon>Kitasatosporales</taxon>
        <taxon>Streptomycetaceae</taxon>
        <taxon>Streptomyces</taxon>
    </lineage>
</organism>
<dbReference type="EMBL" id="CP071872">
    <property type="protein sequence ID" value="UNM13806.1"/>
    <property type="molecule type" value="Genomic_DNA"/>
</dbReference>
<reference evidence="1 2" key="1">
    <citation type="submission" date="2021-03" db="EMBL/GenBank/DDBJ databases">
        <title>Complete genome of Streptomyces formicae strain 1H-GS9 (DSM 100524).</title>
        <authorList>
            <person name="Atanasov K.E."/>
            <person name="Altabella T."/>
            <person name="Ferrer A."/>
        </authorList>
    </citation>
    <scope>NUCLEOTIDE SEQUENCE [LARGE SCALE GENOMIC DNA]</scope>
    <source>
        <strain evidence="1 2">1H-GS9</strain>
    </source>
</reference>
<proteinExistence type="predicted"/>
<dbReference type="Proteomes" id="UP000828924">
    <property type="component" value="Chromosome"/>
</dbReference>
<accession>A0ABY3WTI0</accession>
<sequence>MTIVDLPTPVVVTRHQCPFCRRYTRADAKRIEDHMTRCWKNPALRNCKTCEHHLPAMQSEEYCNPDGWCACGSYPEGCDVDAAPAGATFPISNCPKWQAAP</sequence>
<evidence type="ECO:0000313" key="2">
    <source>
        <dbReference type="Proteomes" id="UP000828924"/>
    </source>
</evidence>
<protein>
    <submittedName>
        <fullName evidence="1">Uncharacterized protein</fullName>
    </submittedName>
</protein>
<keyword evidence="2" id="KW-1185">Reference proteome</keyword>
<evidence type="ECO:0000313" key="1">
    <source>
        <dbReference type="EMBL" id="UNM13806.1"/>
    </source>
</evidence>
<name>A0ABY3WTI0_9ACTN</name>